<feature type="non-terminal residue" evidence="2">
    <location>
        <position position="142"/>
    </location>
</feature>
<dbReference type="Pfam" id="PF00005">
    <property type="entry name" value="ABC_tran"/>
    <property type="match status" value="1"/>
</dbReference>
<feature type="domain" description="ABC transporter" evidence="1">
    <location>
        <begin position="3"/>
        <end position="142"/>
    </location>
</feature>
<dbReference type="EMBL" id="JAAZON010000307">
    <property type="protein sequence ID" value="NMC62904.1"/>
    <property type="molecule type" value="Genomic_DNA"/>
</dbReference>
<dbReference type="PANTHER" id="PTHR42798">
    <property type="entry name" value="LIPOPROTEIN-RELEASING SYSTEM ATP-BINDING PROTEIN LOLD"/>
    <property type="match status" value="1"/>
</dbReference>
<dbReference type="AlphaFoldDB" id="A0A7X9FSA0"/>
<accession>A0A7X9FSA0</accession>
<keyword evidence="2" id="KW-0547">Nucleotide-binding</keyword>
<evidence type="ECO:0000259" key="1">
    <source>
        <dbReference type="Pfam" id="PF00005"/>
    </source>
</evidence>
<evidence type="ECO:0000313" key="3">
    <source>
        <dbReference type="Proteomes" id="UP000524246"/>
    </source>
</evidence>
<dbReference type="InterPro" id="IPR027417">
    <property type="entry name" value="P-loop_NTPase"/>
</dbReference>
<dbReference type="GO" id="GO:0016887">
    <property type="term" value="F:ATP hydrolysis activity"/>
    <property type="evidence" value="ECO:0007669"/>
    <property type="project" value="InterPro"/>
</dbReference>
<keyword evidence="2" id="KW-0067">ATP-binding</keyword>
<protein>
    <submittedName>
        <fullName evidence="2">ATP-binding cassette domain-containing protein</fullName>
    </submittedName>
</protein>
<reference evidence="2 3" key="1">
    <citation type="journal article" date="2020" name="Biotechnol. Biofuels">
        <title>New insights from the biogas microbiome by comprehensive genome-resolved metagenomics of nearly 1600 species originating from multiple anaerobic digesters.</title>
        <authorList>
            <person name="Campanaro S."/>
            <person name="Treu L."/>
            <person name="Rodriguez-R L.M."/>
            <person name="Kovalovszki A."/>
            <person name="Ziels R.M."/>
            <person name="Maus I."/>
            <person name="Zhu X."/>
            <person name="Kougias P.G."/>
            <person name="Basile A."/>
            <person name="Luo G."/>
            <person name="Schluter A."/>
            <person name="Konstantinidis K.T."/>
            <person name="Angelidaki I."/>
        </authorList>
    </citation>
    <scope>NUCLEOTIDE SEQUENCE [LARGE SCALE GENOMIC DNA]</scope>
    <source>
        <strain evidence="2">AS27yjCOA_65</strain>
    </source>
</reference>
<proteinExistence type="predicted"/>
<dbReference type="Proteomes" id="UP000524246">
    <property type="component" value="Unassembled WGS sequence"/>
</dbReference>
<comment type="caution">
    <text evidence="2">The sequence shown here is derived from an EMBL/GenBank/DDBJ whole genome shotgun (WGS) entry which is preliminary data.</text>
</comment>
<dbReference type="InterPro" id="IPR003439">
    <property type="entry name" value="ABC_transporter-like_ATP-bd"/>
</dbReference>
<dbReference type="SUPFAM" id="SSF52540">
    <property type="entry name" value="P-loop containing nucleoside triphosphate hydrolases"/>
    <property type="match status" value="1"/>
</dbReference>
<dbReference type="Gene3D" id="3.40.50.300">
    <property type="entry name" value="P-loop containing nucleotide triphosphate hydrolases"/>
    <property type="match status" value="1"/>
</dbReference>
<name>A0A7X9FSA0_9DELT</name>
<organism evidence="2 3">
    <name type="scientific">SAR324 cluster bacterium</name>
    <dbReference type="NCBI Taxonomy" id="2024889"/>
    <lineage>
        <taxon>Bacteria</taxon>
        <taxon>Deltaproteobacteria</taxon>
        <taxon>SAR324 cluster</taxon>
    </lineage>
</organism>
<gene>
    <name evidence="2" type="ORF">GYA55_07005</name>
</gene>
<evidence type="ECO:0000313" key="2">
    <source>
        <dbReference type="EMBL" id="NMC62904.1"/>
    </source>
</evidence>
<sequence length="142" mass="15266">MFHGDFVSLMGPSGSGKTTLLNLIAGLDVPDSGTIFVGGSEVSSMSESELSIWRATNVGFVFQFYNLLPVLSALENVALPLSLFNMPRSERIERSRFALDIVGLSERVDHLPAQLSGGEEQRVAIARAIVTDSTIIVADQPT</sequence>
<dbReference type="GO" id="GO:0005524">
    <property type="term" value="F:ATP binding"/>
    <property type="evidence" value="ECO:0007669"/>
    <property type="project" value="UniProtKB-KW"/>
</dbReference>
<dbReference type="PANTHER" id="PTHR42798:SF2">
    <property type="entry name" value="ABC TRANSPORTER ATP-BINDING PROTEIN MG467-RELATED"/>
    <property type="match status" value="1"/>
</dbReference>